<dbReference type="Proteomes" id="UP000016923">
    <property type="component" value="Unassembled WGS sequence"/>
</dbReference>
<feature type="compositionally biased region" description="Basic and acidic residues" evidence="1">
    <location>
        <begin position="126"/>
        <end position="135"/>
    </location>
</feature>
<feature type="compositionally biased region" description="Basic residues" evidence="1">
    <location>
        <begin position="22"/>
        <end position="45"/>
    </location>
</feature>
<feature type="region of interest" description="Disordered" evidence="1">
    <location>
        <begin position="1"/>
        <end position="48"/>
    </location>
</feature>
<keyword evidence="3" id="KW-1185">Reference proteome</keyword>
<evidence type="ECO:0000313" key="2">
    <source>
        <dbReference type="EMBL" id="EPE05415.1"/>
    </source>
</evidence>
<dbReference type="VEuPathDB" id="FungiDB:F503_02154"/>
<accession>S3CX49</accession>
<evidence type="ECO:0000256" key="1">
    <source>
        <dbReference type="SAM" id="MobiDB-lite"/>
    </source>
</evidence>
<feature type="region of interest" description="Disordered" evidence="1">
    <location>
        <begin position="126"/>
        <end position="151"/>
    </location>
</feature>
<feature type="compositionally biased region" description="Polar residues" evidence="1">
    <location>
        <begin position="216"/>
        <end position="231"/>
    </location>
</feature>
<dbReference type="AlphaFoldDB" id="S3CX49"/>
<gene>
    <name evidence="2" type="ORF">F503_02154</name>
</gene>
<dbReference type="HOGENOM" id="CLU_1200147_0_0_1"/>
<proteinExistence type="predicted"/>
<sequence>MARAKQPTEEVSPEQPQQPQRAQRRKKPQKAQRQKKPQKAQKHTTQKLDAAHTLLDIYYQLCSQAAPAQPAKEHTAQQQDQAHDPKYAPGCAPFPRLEYDYEAHLNPHDRPYGTRSYVHSERTMLRGEQMEEVDRAPTSMAGKHEDNAGLPQWAIKDREAEQRLLAKHRQEQDDFFNATEIEDDCGSSSDEPREHSSTGDNDKAAAFVERDRENENPTSTRNAAPSPQSTD</sequence>
<feature type="compositionally biased region" description="Low complexity" evidence="1">
    <location>
        <begin position="9"/>
        <end position="21"/>
    </location>
</feature>
<evidence type="ECO:0000313" key="3">
    <source>
        <dbReference type="Proteomes" id="UP000016923"/>
    </source>
</evidence>
<name>S3CX49_OPHP1</name>
<reference evidence="2 3" key="1">
    <citation type="journal article" date="2013" name="BMC Genomics">
        <title>The genome and transcriptome of the pine saprophyte Ophiostoma piceae, and a comparison with the bark beetle-associated pine pathogen Grosmannia clavigera.</title>
        <authorList>
            <person name="Haridas S."/>
            <person name="Wang Y."/>
            <person name="Lim L."/>
            <person name="Massoumi Alamouti S."/>
            <person name="Jackman S."/>
            <person name="Docking R."/>
            <person name="Robertson G."/>
            <person name="Birol I."/>
            <person name="Bohlmann J."/>
            <person name="Breuil C."/>
        </authorList>
    </citation>
    <scope>NUCLEOTIDE SEQUENCE [LARGE SCALE GENOMIC DNA]</scope>
    <source>
        <strain evidence="2 3">UAMH 11346</strain>
    </source>
</reference>
<feature type="compositionally biased region" description="Basic and acidic residues" evidence="1">
    <location>
        <begin position="71"/>
        <end position="86"/>
    </location>
</feature>
<feature type="region of interest" description="Disordered" evidence="1">
    <location>
        <begin position="164"/>
        <end position="231"/>
    </location>
</feature>
<dbReference type="EMBL" id="KE148156">
    <property type="protein sequence ID" value="EPE05415.1"/>
    <property type="molecule type" value="Genomic_DNA"/>
</dbReference>
<feature type="compositionally biased region" description="Basic and acidic residues" evidence="1">
    <location>
        <begin position="190"/>
        <end position="215"/>
    </location>
</feature>
<organism evidence="2 3">
    <name type="scientific">Ophiostoma piceae (strain UAMH 11346)</name>
    <name type="common">Sap stain fungus</name>
    <dbReference type="NCBI Taxonomy" id="1262450"/>
    <lineage>
        <taxon>Eukaryota</taxon>
        <taxon>Fungi</taxon>
        <taxon>Dikarya</taxon>
        <taxon>Ascomycota</taxon>
        <taxon>Pezizomycotina</taxon>
        <taxon>Sordariomycetes</taxon>
        <taxon>Sordariomycetidae</taxon>
        <taxon>Ophiostomatales</taxon>
        <taxon>Ophiostomataceae</taxon>
        <taxon>Ophiostoma</taxon>
    </lineage>
</organism>
<feature type="region of interest" description="Disordered" evidence="1">
    <location>
        <begin position="66"/>
        <end position="91"/>
    </location>
</feature>
<protein>
    <submittedName>
        <fullName evidence="2">Uncharacterized protein</fullName>
    </submittedName>
</protein>